<dbReference type="AlphaFoldDB" id="A0A1W0X1I1"/>
<dbReference type="Proteomes" id="UP000192578">
    <property type="component" value="Unassembled WGS sequence"/>
</dbReference>
<reference evidence="3" key="1">
    <citation type="submission" date="2017-01" db="EMBL/GenBank/DDBJ databases">
        <title>Comparative genomics of anhydrobiosis in the tardigrade Hypsibius dujardini.</title>
        <authorList>
            <person name="Yoshida Y."/>
            <person name="Koutsovoulos G."/>
            <person name="Laetsch D."/>
            <person name="Stevens L."/>
            <person name="Kumar S."/>
            <person name="Horikawa D."/>
            <person name="Ishino K."/>
            <person name="Komine S."/>
            <person name="Tomita M."/>
            <person name="Blaxter M."/>
            <person name="Arakawa K."/>
        </authorList>
    </citation>
    <scope>NUCLEOTIDE SEQUENCE [LARGE SCALE GENOMIC DNA]</scope>
    <source>
        <strain evidence="3">Z151</strain>
    </source>
</reference>
<proteinExistence type="predicted"/>
<sequence length="200" mass="21909">MPKTPASFVRDSAKAKVDAAVLSADNAASINPFKVPSAVSVEQSHKRRKDDRAASSHGTAERRSAEDAAAVRTENREEKQLYVEDFATELGRDQGKKLLLVKIPLGVDVSSLVGKKISSKKRSIDAAVKKRGRRRPVELLADVQESTEEMKKWSIFLPSNQAEAGLHLVRQRLEGSITLSYSGIPKKSGSSSGKKRDDRQ</sequence>
<dbReference type="Gene3D" id="6.20.250.70">
    <property type="match status" value="1"/>
</dbReference>
<organism evidence="2 3">
    <name type="scientific">Hypsibius exemplaris</name>
    <name type="common">Freshwater tardigrade</name>
    <dbReference type="NCBI Taxonomy" id="2072580"/>
    <lineage>
        <taxon>Eukaryota</taxon>
        <taxon>Metazoa</taxon>
        <taxon>Ecdysozoa</taxon>
        <taxon>Tardigrada</taxon>
        <taxon>Eutardigrada</taxon>
        <taxon>Parachela</taxon>
        <taxon>Hypsibioidea</taxon>
        <taxon>Hypsibiidae</taxon>
        <taxon>Hypsibius</taxon>
    </lineage>
</organism>
<evidence type="ECO:0000313" key="2">
    <source>
        <dbReference type="EMBL" id="OQV21306.1"/>
    </source>
</evidence>
<dbReference type="OrthoDB" id="10656120at2759"/>
<dbReference type="EMBL" id="MTYJ01000024">
    <property type="protein sequence ID" value="OQV21306.1"/>
    <property type="molecule type" value="Genomic_DNA"/>
</dbReference>
<evidence type="ECO:0000256" key="1">
    <source>
        <dbReference type="SAM" id="MobiDB-lite"/>
    </source>
</evidence>
<keyword evidence="3" id="KW-1185">Reference proteome</keyword>
<accession>A0A1W0X1I1</accession>
<gene>
    <name evidence="2" type="ORF">BV898_04790</name>
</gene>
<name>A0A1W0X1I1_HYPEX</name>
<feature type="region of interest" description="Disordered" evidence="1">
    <location>
        <begin position="36"/>
        <end position="75"/>
    </location>
</feature>
<evidence type="ECO:0000313" key="3">
    <source>
        <dbReference type="Proteomes" id="UP000192578"/>
    </source>
</evidence>
<feature type="compositionally biased region" description="Basic and acidic residues" evidence="1">
    <location>
        <begin position="50"/>
        <end position="66"/>
    </location>
</feature>
<comment type="caution">
    <text evidence="2">The sequence shown here is derived from an EMBL/GenBank/DDBJ whole genome shotgun (WGS) entry which is preliminary data.</text>
</comment>
<protein>
    <submittedName>
        <fullName evidence="2">Uncharacterized protein</fullName>
    </submittedName>
</protein>